<comment type="subcellular location">
    <subcellularLocation>
        <location evidence="1">Cell membrane</location>
        <topology evidence="1">Lipid-anchor</topology>
    </subcellularLocation>
</comment>
<feature type="signal peptide" evidence="7">
    <location>
        <begin position="1"/>
        <end position="20"/>
    </location>
</feature>
<reference evidence="10" key="1">
    <citation type="journal article" date="2019" name="Int. J. Syst. Evol. Microbiol.">
        <title>The Global Catalogue of Microorganisms (GCM) 10K type strain sequencing project: providing services to taxonomists for standard genome sequencing and annotation.</title>
        <authorList>
            <consortium name="The Broad Institute Genomics Platform"/>
            <consortium name="The Broad Institute Genome Sequencing Center for Infectious Disease"/>
            <person name="Wu L."/>
            <person name="Ma J."/>
        </authorList>
    </citation>
    <scope>NUCLEOTIDE SEQUENCE [LARGE SCALE GENOMIC DNA]</scope>
    <source>
        <strain evidence="10">JCM 16949</strain>
    </source>
</reference>
<gene>
    <name evidence="9" type="ORF">GCM10022239_12510</name>
</gene>
<dbReference type="InterPro" id="IPR028082">
    <property type="entry name" value="Peripla_BP_I"/>
</dbReference>
<evidence type="ECO:0000256" key="2">
    <source>
        <dbReference type="ARBA" id="ARBA00008610"/>
    </source>
</evidence>
<comment type="caution">
    <text evidence="9">The sequence shown here is derived from an EMBL/GenBank/DDBJ whole genome shotgun (WGS) entry which is preliminary data.</text>
</comment>
<proteinExistence type="inferred from homology"/>
<dbReference type="CDD" id="cd06354">
    <property type="entry name" value="PBP1_PrnA-like"/>
    <property type="match status" value="1"/>
</dbReference>
<evidence type="ECO:0000256" key="1">
    <source>
        <dbReference type="ARBA" id="ARBA00004193"/>
    </source>
</evidence>
<accession>A0ABP7FHM4</accession>
<keyword evidence="10" id="KW-1185">Reference proteome</keyword>
<dbReference type="InterPro" id="IPR050957">
    <property type="entry name" value="BMP_lipoprotein"/>
</dbReference>
<dbReference type="Pfam" id="PF02608">
    <property type="entry name" value="Bmp"/>
    <property type="match status" value="1"/>
</dbReference>
<dbReference type="SUPFAM" id="SSF53822">
    <property type="entry name" value="Periplasmic binding protein-like I"/>
    <property type="match status" value="1"/>
</dbReference>
<sequence length="350" mass="35412">MSGLALAGVSSLLLAGCAAAPETGDDTPAAPDFLPCMVSDTGGFDDNSFNEIGKQGLDDAAAALGVKANAVESQAETDYASNLSNLVDQGCNIIVTVGFLLADATKAAAEANPDVDFAIIDDSSIDLPNVKPIVFDTAQAAFLAGYAAASYSKTGIVGTFGGIPIPPVTIFMDGFVDGVNYYNEVKGTSVKALGWDVAAQDGAFTGGFEANDTAKSTAKNLLDQGADVLLPVGGPIYTSGAEAIKDSGKDIALIGVDADVTQTDPSVAGILLTSIMKGMQVGVAEVVKSTADGKFDNSPFVGTLANGGVSIAPFHDFESKVDPGLQAELDALTADIISGKVKVESPSSPK</sequence>
<organism evidence="9 10">
    <name type="scientific">Leifsonella bigeumensis</name>
    <dbReference type="NCBI Taxonomy" id="433643"/>
    <lineage>
        <taxon>Bacteria</taxon>
        <taxon>Bacillati</taxon>
        <taxon>Actinomycetota</taxon>
        <taxon>Actinomycetes</taxon>
        <taxon>Micrococcales</taxon>
        <taxon>Microbacteriaceae</taxon>
        <taxon>Leifsonella</taxon>
    </lineage>
</organism>
<dbReference type="RefSeq" id="WP_344754847.1">
    <property type="nucleotide sequence ID" value="NZ_BAABAE010000003.1"/>
</dbReference>
<dbReference type="EMBL" id="BAABAE010000003">
    <property type="protein sequence ID" value="GAA3738401.1"/>
    <property type="molecule type" value="Genomic_DNA"/>
</dbReference>
<dbReference type="PANTHER" id="PTHR34296:SF2">
    <property type="entry name" value="ABC TRANSPORTER GUANOSINE-BINDING PROTEIN NUPN"/>
    <property type="match status" value="1"/>
</dbReference>
<evidence type="ECO:0000256" key="6">
    <source>
        <dbReference type="ARBA" id="ARBA00023288"/>
    </source>
</evidence>
<evidence type="ECO:0000256" key="7">
    <source>
        <dbReference type="SAM" id="SignalP"/>
    </source>
</evidence>
<protein>
    <submittedName>
        <fullName evidence="9">BMP family ABC transporter substrate-binding protein</fullName>
    </submittedName>
</protein>
<keyword evidence="5" id="KW-0472">Membrane</keyword>
<dbReference type="Proteomes" id="UP001501004">
    <property type="component" value="Unassembled WGS sequence"/>
</dbReference>
<evidence type="ECO:0000256" key="3">
    <source>
        <dbReference type="ARBA" id="ARBA00022475"/>
    </source>
</evidence>
<dbReference type="Gene3D" id="3.40.50.2300">
    <property type="match status" value="2"/>
</dbReference>
<evidence type="ECO:0000256" key="5">
    <source>
        <dbReference type="ARBA" id="ARBA00023136"/>
    </source>
</evidence>
<evidence type="ECO:0000313" key="10">
    <source>
        <dbReference type="Proteomes" id="UP001501004"/>
    </source>
</evidence>
<keyword evidence="4 7" id="KW-0732">Signal</keyword>
<evidence type="ECO:0000259" key="8">
    <source>
        <dbReference type="Pfam" id="PF02608"/>
    </source>
</evidence>
<dbReference type="InterPro" id="IPR003760">
    <property type="entry name" value="PnrA-like"/>
</dbReference>
<dbReference type="PANTHER" id="PTHR34296">
    <property type="entry name" value="TRANSCRIPTIONAL ACTIVATOR PROTEIN MED"/>
    <property type="match status" value="1"/>
</dbReference>
<keyword evidence="3" id="KW-1003">Cell membrane</keyword>
<keyword evidence="6" id="KW-0449">Lipoprotein</keyword>
<feature type="chain" id="PRO_5045670032" evidence="7">
    <location>
        <begin position="21"/>
        <end position="350"/>
    </location>
</feature>
<evidence type="ECO:0000256" key="4">
    <source>
        <dbReference type="ARBA" id="ARBA00022729"/>
    </source>
</evidence>
<name>A0ABP7FHM4_9MICO</name>
<evidence type="ECO:0000313" key="9">
    <source>
        <dbReference type="EMBL" id="GAA3738401.1"/>
    </source>
</evidence>
<comment type="similarity">
    <text evidence="2">Belongs to the BMP lipoprotein family.</text>
</comment>
<feature type="domain" description="ABC transporter substrate-binding protein PnrA-like" evidence="8">
    <location>
        <begin position="37"/>
        <end position="298"/>
    </location>
</feature>